<evidence type="ECO:0000256" key="1">
    <source>
        <dbReference type="ARBA" id="ARBA00022679"/>
    </source>
</evidence>
<keyword evidence="3" id="KW-1185">Reference proteome</keyword>
<reference evidence="2 3" key="1">
    <citation type="submission" date="2019-09" db="EMBL/GenBank/DDBJ databases">
        <title>Polymorphobacter sp. isolated from a lake in China.</title>
        <authorList>
            <person name="Liu Z."/>
        </authorList>
    </citation>
    <scope>NUCLEOTIDE SEQUENCE [LARGE SCALE GENOMIC DNA]</scope>
    <source>
        <strain evidence="2 3">D40P</strain>
    </source>
</reference>
<dbReference type="PANTHER" id="PTHR48207:SF4">
    <property type="entry name" value="BLL6097 PROTEIN"/>
    <property type="match status" value="1"/>
</dbReference>
<name>A0A7C9LEW9_9SPHN</name>
<dbReference type="InterPro" id="IPR044855">
    <property type="entry name" value="CoA-Trfase_III_dom3_sf"/>
</dbReference>
<dbReference type="InterPro" id="IPR003673">
    <property type="entry name" value="CoA-Trfase_fam_III"/>
</dbReference>
<keyword evidence="1 2" id="KW-0808">Transferase</keyword>
<dbReference type="SUPFAM" id="SSF89796">
    <property type="entry name" value="CoA-transferase family III (CaiB/BaiF)"/>
    <property type="match status" value="1"/>
</dbReference>
<protein>
    <submittedName>
        <fullName evidence="2">CoA transferase</fullName>
    </submittedName>
</protein>
<evidence type="ECO:0000313" key="3">
    <source>
        <dbReference type="Proteomes" id="UP000481327"/>
    </source>
</evidence>
<dbReference type="Pfam" id="PF02515">
    <property type="entry name" value="CoA_transf_3"/>
    <property type="match status" value="1"/>
</dbReference>
<dbReference type="InterPro" id="IPR050483">
    <property type="entry name" value="CoA-transferase_III_domain"/>
</dbReference>
<dbReference type="Proteomes" id="UP000481327">
    <property type="component" value="Unassembled WGS sequence"/>
</dbReference>
<dbReference type="PANTHER" id="PTHR48207">
    <property type="entry name" value="SUCCINATE--HYDROXYMETHYLGLUTARATE COA-TRANSFERASE"/>
    <property type="match status" value="1"/>
</dbReference>
<dbReference type="Gene3D" id="3.40.50.10540">
    <property type="entry name" value="Crotonobetainyl-coa:carnitine coa-transferase, domain 1"/>
    <property type="match status" value="1"/>
</dbReference>
<dbReference type="AlphaFoldDB" id="A0A7C9LEW9"/>
<dbReference type="Gene3D" id="3.30.1540.10">
    <property type="entry name" value="formyl-coa transferase, domain 3"/>
    <property type="match status" value="1"/>
</dbReference>
<dbReference type="EMBL" id="WIOL01000001">
    <property type="protein sequence ID" value="MQT16267.1"/>
    <property type="molecule type" value="Genomic_DNA"/>
</dbReference>
<gene>
    <name evidence="2" type="ORF">F3168_03220</name>
</gene>
<comment type="caution">
    <text evidence="2">The sequence shown here is derived from an EMBL/GenBank/DDBJ whole genome shotgun (WGS) entry which is preliminary data.</text>
</comment>
<accession>A0A7C9LEW9</accession>
<evidence type="ECO:0000313" key="2">
    <source>
        <dbReference type="EMBL" id="MQT16267.1"/>
    </source>
</evidence>
<dbReference type="GO" id="GO:0008410">
    <property type="term" value="F:CoA-transferase activity"/>
    <property type="evidence" value="ECO:0007669"/>
    <property type="project" value="TreeGrafter"/>
</dbReference>
<organism evidence="2 3">
    <name type="scientific">Sandarakinorhabdus fusca</name>
    <dbReference type="NCBI Taxonomy" id="1439888"/>
    <lineage>
        <taxon>Bacteria</taxon>
        <taxon>Pseudomonadati</taxon>
        <taxon>Pseudomonadota</taxon>
        <taxon>Alphaproteobacteria</taxon>
        <taxon>Sphingomonadales</taxon>
        <taxon>Sphingosinicellaceae</taxon>
        <taxon>Sandarakinorhabdus</taxon>
    </lineage>
</organism>
<dbReference type="OrthoDB" id="5720311at2"/>
<proteinExistence type="predicted"/>
<dbReference type="InterPro" id="IPR023606">
    <property type="entry name" value="CoA-Trfase_III_dom_1_sf"/>
</dbReference>
<sequence length="402" mass="41892">MTGAGQVAGPLAGIRIIDLSQIVSGPMATTILADQGADVIKVESPGGDPVRRMGPAKGDLSAMFIAVNRGKQGLSIDVKSGGGRAILERLIAGADVVVDNFRPGTMDRLGFGHDRCRALNPRLIYAAITGFGTDGPYANIRVYDPVVQAVSGIAATQIDGAGRASLVRTLVADKVTAVTMAQAITAALFHRERTGEGQRVDVAMLDAAMAFNWPEGMYNHSFRDDPPPPYPEYGALARLWPCADGQVAIGMMQDIEFIALARSLGRDDLAGDTRFHSVGGRMAHREEWAPAIAAEIAARTKDELMAGFIREGAVGGRVNGCAEAADDPQVVHNRIVVAIDHGSAGRVDNARPPARFSATPAAVAGPAPHLGEHGTAVLMALGYDADAIAAFLAAGAVFGIEG</sequence>